<dbReference type="EMBL" id="WTVR01000005">
    <property type="protein sequence ID" value="NMF87634.1"/>
    <property type="molecule type" value="Genomic_DNA"/>
</dbReference>
<name>A0ABX1MI63_9RHOO</name>
<protein>
    <submittedName>
        <fullName evidence="1">DUF2946 domain-containing protein</fullName>
    </submittedName>
</protein>
<evidence type="ECO:0000313" key="2">
    <source>
        <dbReference type="Proteomes" id="UP000652074"/>
    </source>
</evidence>
<dbReference type="InterPro" id="IPR021333">
    <property type="entry name" value="DUF2946"/>
</dbReference>
<reference evidence="1 2" key="1">
    <citation type="submission" date="2019-12" db="EMBL/GenBank/DDBJ databases">
        <title>Comparative genomics gives insights into the taxonomy of the Azoarcus-Aromatoleum group and reveals separate origins of nif in the plant-associated Azoarcus and non-plant-associated Aromatoleum sub-groups.</title>
        <authorList>
            <person name="Lafos M."/>
            <person name="Maluk M."/>
            <person name="Batista M."/>
            <person name="Junghare M."/>
            <person name="Carmona M."/>
            <person name="Faoro H."/>
            <person name="Cruz L.M."/>
            <person name="Battistoni F."/>
            <person name="De Souza E."/>
            <person name="Pedrosa F."/>
            <person name="Chen W.-M."/>
            <person name="Poole P.S."/>
            <person name="Dixon R.A."/>
            <person name="James E.K."/>
        </authorList>
    </citation>
    <scope>NUCLEOTIDE SEQUENCE [LARGE SCALE GENOMIC DNA]</scope>
    <source>
        <strain evidence="1 2">ToN1</strain>
    </source>
</reference>
<gene>
    <name evidence="1" type="ORF">GPA26_03970</name>
</gene>
<dbReference type="Pfam" id="PF11162">
    <property type="entry name" value="DUF2946"/>
    <property type="match status" value="1"/>
</dbReference>
<dbReference type="RefSeq" id="WP_169205070.1">
    <property type="nucleotide sequence ID" value="NZ_CP059560.1"/>
</dbReference>
<organism evidence="1 2">
    <name type="scientific">Aromatoleum petrolei</name>
    <dbReference type="NCBI Taxonomy" id="76116"/>
    <lineage>
        <taxon>Bacteria</taxon>
        <taxon>Pseudomonadati</taxon>
        <taxon>Pseudomonadota</taxon>
        <taxon>Betaproteobacteria</taxon>
        <taxon>Rhodocyclales</taxon>
        <taxon>Rhodocyclaceae</taxon>
        <taxon>Aromatoleum</taxon>
    </lineage>
</organism>
<accession>A0ABX1MI63</accession>
<evidence type="ECO:0000313" key="1">
    <source>
        <dbReference type="EMBL" id="NMF87634.1"/>
    </source>
</evidence>
<sequence>MHLKRSTRTLTAWIALFAILLGAVMPAMSHALSRVTGDETRWVEVCTVAGTKLVAVNDSTGEGKGGNADLFPAERCAFCATHGGIPALPTQDVVPFALATGSEEFPRLYFHSPRPLFGWITSPSRAPPLLA</sequence>
<keyword evidence="2" id="KW-1185">Reference proteome</keyword>
<dbReference type="Proteomes" id="UP000652074">
    <property type="component" value="Unassembled WGS sequence"/>
</dbReference>
<proteinExistence type="predicted"/>
<comment type="caution">
    <text evidence="1">The sequence shown here is derived from an EMBL/GenBank/DDBJ whole genome shotgun (WGS) entry which is preliminary data.</text>
</comment>